<accession>A0AAD6MXY2</accession>
<gene>
    <name evidence="7" type="ORF">N7493_003742</name>
</gene>
<sequence length="429" mass="50123">MSQGFAKVYDPLPVEQWNPERQLDYQWGNSQVQLSDLNSASGWQQFISPETRVFTIRADLAEARDREVSEYRDALKRCFRMPDMWFSANLINANGYFGCEATRDETKSITGFNTWSMFETKFLREDMTYYWSKIKVFTRWSAVTKQTAIVLFEPTDDPSKNLIKPHSNELNDPFWVYSEILEEVTRLQEDSVWSIRDHVRRIEKEKTEDGKKPQPNYRNLHDIARHAIHVTESLDVAISNVAHIIRQHELYARLWTPTEDVPDIRHSASFQDISSRLSFFQSHIESIRHRSISNQKRLQNEIQLSFNIVSQHDTRLTVDISAAARSDSATMKTLAFVTLTFLPPTFISAIFSMSFFNYDQDGGWSMSNKIWIYWVFAIPITLATAIVWQYWHRFFPEDAGPRSNSTHVVKATRRQKSDLPSYELRSMSA</sequence>
<evidence type="ECO:0000256" key="1">
    <source>
        <dbReference type="ARBA" id="ARBA00004141"/>
    </source>
</evidence>
<keyword evidence="8" id="KW-1185">Reference proteome</keyword>
<organism evidence="7 8">
    <name type="scientific">Penicillium malachiteum</name>
    <dbReference type="NCBI Taxonomy" id="1324776"/>
    <lineage>
        <taxon>Eukaryota</taxon>
        <taxon>Fungi</taxon>
        <taxon>Dikarya</taxon>
        <taxon>Ascomycota</taxon>
        <taxon>Pezizomycotina</taxon>
        <taxon>Eurotiomycetes</taxon>
        <taxon>Eurotiomycetidae</taxon>
        <taxon>Eurotiales</taxon>
        <taxon>Aspergillaceae</taxon>
        <taxon>Penicillium</taxon>
    </lineage>
</organism>
<dbReference type="EMBL" id="JAQJAN010000004">
    <property type="protein sequence ID" value="KAJ5732261.1"/>
    <property type="molecule type" value="Genomic_DNA"/>
</dbReference>
<reference evidence="7" key="1">
    <citation type="journal article" date="2023" name="IMA Fungus">
        <title>Comparative genomic study of the Penicillium genus elucidates a diverse pangenome and 15 lateral gene transfer events.</title>
        <authorList>
            <person name="Petersen C."/>
            <person name="Sorensen T."/>
            <person name="Nielsen M.R."/>
            <person name="Sondergaard T.E."/>
            <person name="Sorensen J.L."/>
            <person name="Fitzpatrick D.A."/>
            <person name="Frisvad J.C."/>
            <person name="Nielsen K.L."/>
        </authorList>
    </citation>
    <scope>NUCLEOTIDE SEQUENCE</scope>
    <source>
        <strain evidence="7">IBT 17514</strain>
    </source>
</reference>
<evidence type="ECO:0008006" key="9">
    <source>
        <dbReference type="Google" id="ProtNLM"/>
    </source>
</evidence>
<dbReference type="GO" id="GO:0046873">
    <property type="term" value="F:metal ion transmembrane transporter activity"/>
    <property type="evidence" value="ECO:0007669"/>
    <property type="project" value="InterPro"/>
</dbReference>
<comment type="caution">
    <text evidence="7">The sequence shown here is derived from an EMBL/GenBank/DDBJ whole genome shotgun (WGS) entry which is preliminary data.</text>
</comment>
<dbReference type="Pfam" id="PF01544">
    <property type="entry name" value="CorA"/>
    <property type="match status" value="1"/>
</dbReference>
<evidence type="ECO:0000256" key="2">
    <source>
        <dbReference type="ARBA" id="ARBA00022692"/>
    </source>
</evidence>
<evidence type="ECO:0000256" key="3">
    <source>
        <dbReference type="ARBA" id="ARBA00022989"/>
    </source>
</evidence>
<dbReference type="Proteomes" id="UP001215712">
    <property type="component" value="Unassembled WGS sequence"/>
</dbReference>
<name>A0AAD6MXY2_9EURO</name>
<dbReference type="GO" id="GO:0016020">
    <property type="term" value="C:membrane"/>
    <property type="evidence" value="ECO:0007669"/>
    <property type="project" value="UniProtKB-SubCell"/>
</dbReference>
<dbReference type="InterPro" id="IPR002523">
    <property type="entry name" value="MgTranspt_CorA/ZnTranspt_ZntB"/>
</dbReference>
<keyword evidence="3 6" id="KW-1133">Transmembrane helix</keyword>
<dbReference type="Gene3D" id="1.20.58.340">
    <property type="entry name" value="Magnesium transport protein CorA, transmembrane region"/>
    <property type="match status" value="1"/>
</dbReference>
<protein>
    <recommendedName>
        <fullName evidence="9">Mg2+ transporter protein, CorA-like/Zinc transport protein ZntB</fullName>
    </recommendedName>
</protein>
<evidence type="ECO:0000313" key="8">
    <source>
        <dbReference type="Proteomes" id="UP001215712"/>
    </source>
</evidence>
<dbReference type="AlphaFoldDB" id="A0AAD6MXY2"/>
<keyword evidence="4 6" id="KW-0472">Membrane</keyword>
<feature type="transmembrane region" description="Helical" evidence="6">
    <location>
        <begin position="370"/>
        <end position="391"/>
    </location>
</feature>
<proteinExistence type="predicted"/>
<evidence type="ECO:0000313" key="7">
    <source>
        <dbReference type="EMBL" id="KAJ5732261.1"/>
    </source>
</evidence>
<evidence type="ECO:0000256" key="5">
    <source>
        <dbReference type="SAM" id="MobiDB-lite"/>
    </source>
</evidence>
<evidence type="ECO:0000256" key="4">
    <source>
        <dbReference type="ARBA" id="ARBA00023136"/>
    </source>
</evidence>
<feature type="region of interest" description="Disordered" evidence="5">
    <location>
        <begin position="400"/>
        <end position="429"/>
    </location>
</feature>
<reference evidence="7" key="2">
    <citation type="submission" date="2023-01" db="EMBL/GenBank/DDBJ databases">
        <authorList>
            <person name="Petersen C."/>
        </authorList>
    </citation>
    <scope>NUCLEOTIDE SEQUENCE</scope>
    <source>
        <strain evidence="7">IBT 17514</strain>
    </source>
</reference>
<keyword evidence="2 6" id="KW-0812">Transmembrane</keyword>
<comment type="subcellular location">
    <subcellularLocation>
        <location evidence="1">Membrane</location>
        <topology evidence="1">Multi-pass membrane protein</topology>
    </subcellularLocation>
</comment>
<evidence type="ECO:0000256" key="6">
    <source>
        <dbReference type="SAM" id="Phobius"/>
    </source>
</evidence>
<feature type="transmembrane region" description="Helical" evidence="6">
    <location>
        <begin position="334"/>
        <end position="358"/>
    </location>
</feature>
<dbReference type="SUPFAM" id="SSF144083">
    <property type="entry name" value="Magnesium transport protein CorA, transmembrane region"/>
    <property type="match status" value="1"/>
</dbReference>
<dbReference type="InterPro" id="IPR045863">
    <property type="entry name" value="CorA_TM1_TM2"/>
</dbReference>